<sequence length="279" mass="30659">MPTSFPAYYHNSTSFSLLLRAFVARHHPTRSSSGTSHHLQASHTPSPPIPGKFRQDGHPPVEPLQADYVKAPASPCPQSDTRPQPCTIGDSRQALPRLGPAKLTRRSNKRCAGSPPTTRYDTLPHDGTQPNAPDHNPELPSQKRRQCLPPSALHPGDTEEAFDHHDATPAEGRGVGSLAGSGFLTCAPAKPIRPNILLFRLPAEVRSGSGGSGAWFGPEECFRSWATLEEGRGEEKGGREGRERREGERGGREGRERGEGEGKGRQRWKEVEKRREQKW</sequence>
<reference evidence="3" key="1">
    <citation type="journal article" date="2020" name="Stud. Mycol.">
        <title>101 Dothideomycetes genomes: A test case for predicting lifestyles and emergence of pathogens.</title>
        <authorList>
            <person name="Haridas S."/>
            <person name="Albert R."/>
            <person name="Binder M."/>
            <person name="Bloem J."/>
            <person name="LaButti K."/>
            <person name="Salamov A."/>
            <person name="Andreopoulos B."/>
            <person name="Baker S."/>
            <person name="Barry K."/>
            <person name="Bills G."/>
            <person name="Bluhm B."/>
            <person name="Cannon C."/>
            <person name="Castanera R."/>
            <person name="Culley D."/>
            <person name="Daum C."/>
            <person name="Ezra D."/>
            <person name="Gonzalez J."/>
            <person name="Henrissat B."/>
            <person name="Kuo A."/>
            <person name="Liang C."/>
            <person name="Lipzen A."/>
            <person name="Lutzoni F."/>
            <person name="Magnuson J."/>
            <person name="Mondo S."/>
            <person name="Nolan M."/>
            <person name="Ohm R."/>
            <person name="Pangilinan J."/>
            <person name="Park H.-J."/>
            <person name="Ramirez L."/>
            <person name="Alfaro M."/>
            <person name="Sun H."/>
            <person name="Tritt A."/>
            <person name="Yoshinaga Y."/>
            <person name="Zwiers L.-H."/>
            <person name="Turgeon B."/>
            <person name="Goodwin S."/>
            <person name="Spatafora J."/>
            <person name="Crous P."/>
            <person name="Grigoriev I."/>
        </authorList>
    </citation>
    <scope>NUCLEOTIDE SEQUENCE [LARGE SCALE GENOMIC DNA]</scope>
    <source>
        <strain evidence="3">CECT 20119</strain>
    </source>
</reference>
<feature type="compositionally biased region" description="Polar residues" evidence="1">
    <location>
        <begin position="30"/>
        <end position="44"/>
    </location>
</feature>
<evidence type="ECO:0000313" key="2">
    <source>
        <dbReference type="EMBL" id="KAF2223239.1"/>
    </source>
</evidence>
<keyword evidence="3" id="KW-1185">Reference proteome</keyword>
<proteinExistence type="predicted"/>
<organism evidence="2 3">
    <name type="scientific">Elsinoe ampelina</name>
    <dbReference type="NCBI Taxonomy" id="302913"/>
    <lineage>
        <taxon>Eukaryota</taxon>
        <taxon>Fungi</taxon>
        <taxon>Dikarya</taxon>
        <taxon>Ascomycota</taxon>
        <taxon>Pezizomycotina</taxon>
        <taxon>Dothideomycetes</taxon>
        <taxon>Dothideomycetidae</taxon>
        <taxon>Myriangiales</taxon>
        <taxon>Elsinoaceae</taxon>
        <taxon>Elsinoe</taxon>
    </lineage>
</organism>
<dbReference type="EMBL" id="ML992507">
    <property type="protein sequence ID" value="KAF2223239.1"/>
    <property type="molecule type" value="Genomic_DNA"/>
</dbReference>
<evidence type="ECO:0000256" key="1">
    <source>
        <dbReference type="SAM" id="MobiDB-lite"/>
    </source>
</evidence>
<feature type="region of interest" description="Disordered" evidence="1">
    <location>
        <begin position="28"/>
        <end position="174"/>
    </location>
</feature>
<name>A0A6A6GCC5_9PEZI</name>
<feature type="compositionally biased region" description="Basic and acidic residues" evidence="1">
    <location>
        <begin position="229"/>
        <end position="279"/>
    </location>
</feature>
<protein>
    <submittedName>
        <fullName evidence="2">Uncharacterized protein</fullName>
    </submittedName>
</protein>
<evidence type="ECO:0000313" key="3">
    <source>
        <dbReference type="Proteomes" id="UP000799538"/>
    </source>
</evidence>
<dbReference type="Proteomes" id="UP000799538">
    <property type="component" value="Unassembled WGS sequence"/>
</dbReference>
<gene>
    <name evidence="2" type="ORF">BDZ85DRAFT_312989</name>
</gene>
<accession>A0A6A6GCC5</accession>
<feature type="region of interest" description="Disordered" evidence="1">
    <location>
        <begin position="227"/>
        <end position="279"/>
    </location>
</feature>
<dbReference type="AlphaFoldDB" id="A0A6A6GCC5"/>